<dbReference type="Pfam" id="PF09995">
    <property type="entry name" value="MPAB_Lcp_cat"/>
    <property type="match status" value="1"/>
</dbReference>
<gene>
    <name evidence="3" type="ORF">L8V22_05440</name>
</gene>
<dbReference type="AlphaFoldDB" id="A0A9X3LZL4"/>
<feature type="compositionally biased region" description="Polar residues" evidence="1">
    <location>
        <begin position="1"/>
        <end position="10"/>
    </location>
</feature>
<name>A0A9X3LZL4_9CORY</name>
<evidence type="ECO:0000256" key="1">
    <source>
        <dbReference type="SAM" id="MobiDB-lite"/>
    </source>
</evidence>
<evidence type="ECO:0000259" key="2">
    <source>
        <dbReference type="Pfam" id="PF09995"/>
    </source>
</evidence>
<evidence type="ECO:0000313" key="4">
    <source>
        <dbReference type="Proteomes" id="UP001146439"/>
    </source>
</evidence>
<dbReference type="PANTHER" id="PTHR36151:SF3">
    <property type="entry name" value="ER-BOUND OXYGENASE MPAB_MPAB'_RUBBER OXYGENASE CATALYTIC DOMAIN-CONTAINING PROTEIN"/>
    <property type="match status" value="1"/>
</dbReference>
<dbReference type="Proteomes" id="UP001146439">
    <property type="component" value="Unassembled WGS sequence"/>
</dbReference>
<dbReference type="GO" id="GO:0016491">
    <property type="term" value="F:oxidoreductase activity"/>
    <property type="evidence" value="ECO:0007669"/>
    <property type="project" value="InterPro"/>
</dbReference>
<dbReference type="InterPro" id="IPR018713">
    <property type="entry name" value="MPAB/Lcp_cat_dom"/>
</dbReference>
<comment type="caution">
    <text evidence="3">The sequence shown here is derived from an EMBL/GenBank/DDBJ whole genome shotgun (WGS) entry which is preliminary data.</text>
</comment>
<reference evidence="3" key="1">
    <citation type="submission" date="2022-02" db="EMBL/GenBank/DDBJ databases">
        <title>Corynebacterium sp. from urogenital microbiome.</title>
        <authorList>
            <person name="Cappelli E.A."/>
            <person name="Ribeiro T.G."/>
            <person name="Peixe L."/>
        </authorList>
    </citation>
    <scope>NUCLEOTIDE SEQUENCE</scope>
    <source>
        <strain evidence="3">C21Ua_68</strain>
    </source>
</reference>
<accession>A0A9X3LZL4</accession>
<dbReference type="RefSeq" id="WP_238801335.1">
    <property type="nucleotide sequence ID" value="NZ_JAKMUZ010000008.1"/>
</dbReference>
<evidence type="ECO:0000313" key="3">
    <source>
        <dbReference type="EMBL" id="MCZ9296005.1"/>
    </source>
</evidence>
<protein>
    <submittedName>
        <fullName evidence="3">DUF2236 domain-containing protein</fullName>
    </submittedName>
</protein>
<organism evidence="3 4">
    <name type="scientific">Corynebacterium yonathiae</name>
    <dbReference type="NCBI Taxonomy" id="2913504"/>
    <lineage>
        <taxon>Bacteria</taxon>
        <taxon>Bacillati</taxon>
        <taxon>Actinomycetota</taxon>
        <taxon>Actinomycetes</taxon>
        <taxon>Mycobacteriales</taxon>
        <taxon>Corynebacteriaceae</taxon>
        <taxon>Corynebacterium</taxon>
    </lineage>
</organism>
<feature type="region of interest" description="Disordered" evidence="1">
    <location>
        <begin position="1"/>
        <end position="24"/>
    </location>
</feature>
<dbReference type="PANTHER" id="PTHR36151">
    <property type="entry name" value="BLR2777 PROTEIN"/>
    <property type="match status" value="1"/>
</dbReference>
<dbReference type="EMBL" id="JAKMUZ010000008">
    <property type="protein sequence ID" value="MCZ9296005.1"/>
    <property type="molecule type" value="Genomic_DNA"/>
</dbReference>
<proteinExistence type="predicted"/>
<feature type="domain" description="ER-bound oxygenase mpaB/mpaB'/Rubber oxygenase catalytic" evidence="2">
    <location>
        <begin position="36"/>
        <end position="268"/>
    </location>
</feature>
<sequence>MTTLSNPESTVNDKHTQTADINTDNLPELGPDSILWQRFGDWRSAFVALSAGLLQIAQRDISRSLVQHSNVFDNEVARLVRSAFPIIRTVYEGPEVGVMIRDFHKDIKGTHPDGSRYHPLNPDVYYWAHATFAAMPYQLAGNFMDPLTPEEREQLFQETRTWYTFYEVAEPNDAPKTYAEFEEYVDNMIENLDISETIERSRIINGLTLDTPDPKVPNWLWKPVAPYASRLLLWVAIGMIPDKLRNKIGWEWTKKDERKLKIFSRAVRGVFSILPRKARMVPIATRAFEKAEAEGGFHY</sequence>